<dbReference type="SMART" id="SM00507">
    <property type="entry name" value="HNHc"/>
    <property type="match status" value="1"/>
</dbReference>
<feature type="domain" description="HNH nuclease" evidence="1">
    <location>
        <begin position="248"/>
        <end position="312"/>
    </location>
</feature>
<dbReference type="GO" id="GO:0003676">
    <property type="term" value="F:nucleic acid binding"/>
    <property type="evidence" value="ECO:0007669"/>
    <property type="project" value="InterPro"/>
</dbReference>
<dbReference type="InterPro" id="IPR058807">
    <property type="entry name" value="ScoMcrA_N"/>
</dbReference>
<protein>
    <recommendedName>
        <fullName evidence="1">HNH nuclease domain-containing protein</fullName>
    </recommendedName>
</protein>
<reference evidence="2 3" key="1">
    <citation type="journal article" date="2019" name="Emerg. Microbes Infect.">
        <title>Comprehensive subspecies identification of 175 nontuberculous mycobacteria species based on 7547 genomic profiles.</title>
        <authorList>
            <person name="Matsumoto Y."/>
            <person name="Kinjo T."/>
            <person name="Motooka D."/>
            <person name="Nabeya D."/>
            <person name="Jung N."/>
            <person name="Uechi K."/>
            <person name="Horii T."/>
            <person name="Iida T."/>
            <person name="Fujita J."/>
            <person name="Nakamura S."/>
        </authorList>
    </citation>
    <scope>NUCLEOTIDE SEQUENCE [LARGE SCALE GENOMIC DNA]</scope>
    <source>
        <strain evidence="2 3">JCM 12688</strain>
    </source>
</reference>
<dbReference type="CDD" id="cd00085">
    <property type="entry name" value="HNHc"/>
    <property type="match status" value="1"/>
</dbReference>
<name>A0A7I7WWK4_MYCGU</name>
<organism evidence="2 3">
    <name type="scientific">Mycolicibacterium gadium</name>
    <name type="common">Mycobacterium gadium</name>
    <dbReference type="NCBI Taxonomy" id="1794"/>
    <lineage>
        <taxon>Bacteria</taxon>
        <taxon>Bacillati</taxon>
        <taxon>Actinomycetota</taxon>
        <taxon>Actinomycetes</taxon>
        <taxon>Mycobacteriales</taxon>
        <taxon>Mycobacteriaceae</taxon>
        <taxon>Mycolicibacterium</taxon>
    </lineage>
</organism>
<dbReference type="EMBL" id="AP022608">
    <property type="protein sequence ID" value="BBZ20881.1"/>
    <property type="molecule type" value="Genomic_DNA"/>
</dbReference>
<dbReference type="Pfam" id="PF01844">
    <property type="entry name" value="HNH"/>
    <property type="match status" value="1"/>
</dbReference>
<evidence type="ECO:0000259" key="1">
    <source>
        <dbReference type="SMART" id="SM00507"/>
    </source>
</evidence>
<dbReference type="InterPro" id="IPR003615">
    <property type="entry name" value="HNH_nuc"/>
</dbReference>
<dbReference type="GO" id="GO:0008270">
    <property type="term" value="F:zinc ion binding"/>
    <property type="evidence" value="ECO:0007669"/>
    <property type="project" value="InterPro"/>
</dbReference>
<dbReference type="Proteomes" id="UP000466187">
    <property type="component" value="Chromosome"/>
</dbReference>
<evidence type="ECO:0000313" key="2">
    <source>
        <dbReference type="EMBL" id="BBZ20881.1"/>
    </source>
</evidence>
<accession>A0A7I7WWK4</accession>
<dbReference type="Gene3D" id="1.10.30.50">
    <property type="match status" value="1"/>
</dbReference>
<dbReference type="KEGG" id="mgad:MGAD_52160"/>
<dbReference type="RefSeq" id="WP_163689581.1">
    <property type="nucleotide sequence ID" value="NZ_AP022608.1"/>
</dbReference>
<dbReference type="Pfam" id="PF26345">
    <property type="entry name" value="ScoMcrA_N"/>
    <property type="match status" value="1"/>
</dbReference>
<dbReference type="AlphaFoldDB" id="A0A7I7WWK4"/>
<sequence length="337" mass="38109">MAKEDVTRGDVLAALSEFDTLQQKAFLQKYGMKKATKYFVKHDGKLYDSKAILAAAHGHHQDYAPLVWEDFSGGKADAVKFLQDLGFEVAEARDFNWARDELILACDLMCDNDWKAVRAHDPRAVELSELLRRMPLHPVELRKPDFRSPNSIQQKTFNIETSFGNDGMGGKKATKGGALDLVVRKEFQDDEKHMRAAAKLIRDGLLSGILAGESLGLPDLDEMESTAVEGRLLERRHLSRERSRKLRKNKIASHLKSHVTLACEVCKFDFSAKYGPHGDRYIECHHVIPLAKSGAKETKLQDLILICANCHRMIHRRSPWLTPDELRNLIADNANKK</sequence>
<dbReference type="GO" id="GO:0004519">
    <property type="term" value="F:endonuclease activity"/>
    <property type="evidence" value="ECO:0007669"/>
    <property type="project" value="InterPro"/>
</dbReference>
<dbReference type="InterPro" id="IPR002711">
    <property type="entry name" value="HNH"/>
</dbReference>
<proteinExistence type="predicted"/>
<gene>
    <name evidence="2" type="ORF">MGAD_52160</name>
</gene>
<evidence type="ECO:0000313" key="3">
    <source>
        <dbReference type="Proteomes" id="UP000466187"/>
    </source>
</evidence>